<evidence type="ECO:0000313" key="4">
    <source>
        <dbReference type="Proteomes" id="UP000308114"/>
    </source>
</evidence>
<dbReference type="Gene3D" id="2.40.260.10">
    <property type="entry name" value="Sortase"/>
    <property type="match status" value="1"/>
</dbReference>
<dbReference type="RefSeq" id="WP_137061332.1">
    <property type="nucleotide sequence ID" value="NZ_PNXQ01000010.1"/>
</dbReference>
<dbReference type="InterPro" id="IPR042000">
    <property type="entry name" value="Sortase_D_2"/>
</dbReference>
<dbReference type="NCBIfam" id="TIGR01076">
    <property type="entry name" value="sortase_fam"/>
    <property type="match status" value="1"/>
</dbReference>
<dbReference type="EMBL" id="PNXQ01000010">
    <property type="protein sequence ID" value="TKH44878.1"/>
    <property type="molecule type" value="Genomic_DNA"/>
</dbReference>
<dbReference type="Proteomes" id="UP000308114">
    <property type="component" value="Unassembled WGS sequence"/>
</dbReference>
<accession>A0A4U2Q5P7</accession>
<feature type="active site" description="Acyl-thioester intermediate" evidence="2">
    <location>
        <position position="190"/>
    </location>
</feature>
<dbReference type="CDD" id="cd06166">
    <property type="entry name" value="Sortase_D_2"/>
    <property type="match status" value="1"/>
</dbReference>
<evidence type="ECO:0000313" key="3">
    <source>
        <dbReference type="EMBL" id="TKH44878.1"/>
    </source>
</evidence>
<reference evidence="3 4" key="1">
    <citation type="submission" date="2018-01" db="EMBL/GenBank/DDBJ databases">
        <title>Bacillales members from the olive rhizosphere are effective biological control agents against Verticillium dahliae.</title>
        <authorList>
            <person name="Gomez-Lama C."/>
            <person name="Legarda G."/>
            <person name="Ruano-Rosa D."/>
            <person name="Pizarro-Tobias P."/>
            <person name="Valverde-Corredor A."/>
            <person name="Niqui J.L."/>
            <person name="Trivino J.C."/>
            <person name="Roca A."/>
            <person name="Mercado-Blanco J."/>
        </authorList>
    </citation>
    <scope>NUCLEOTIDE SEQUENCE [LARGE SCALE GENOMIC DNA]</scope>
    <source>
        <strain evidence="3 4">PIC167</strain>
    </source>
</reference>
<protein>
    <submittedName>
        <fullName evidence="3">Class C sortase</fullName>
    </submittedName>
</protein>
<organism evidence="3 4">
    <name type="scientific">Paenibacillus terrae</name>
    <dbReference type="NCBI Taxonomy" id="159743"/>
    <lineage>
        <taxon>Bacteria</taxon>
        <taxon>Bacillati</taxon>
        <taxon>Bacillota</taxon>
        <taxon>Bacilli</taxon>
        <taxon>Bacillales</taxon>
        <taxon>Paenibacillaceae</taxon>
        <taxon>Paenibacillus</taxon>
    </lineage>
</organism>
<name>A0A4U2Q5P7_9BACL</name>
<dbReference type="InterPro" id="IPR005754">
    <property type="entry name" value="Sortase"/>
</dbReference>
<dbReference type="AlphaFoldDB" id="A0A4U2Q5P7"/>
<dbReference type="GO" id="GO:0016787">
    <property type="term" value="F:hydrolase activity"/>
    <property type="evidence" value="ECO:0007669"/>
    <property type="project" value="UniProtKB-KW"/>
</dbReference>
<feature type="active site" description="Proton donor/acceptor" evidence="2">
    <location>
        <position position="128"/>
    </location>
</feature>
<proteinExistence type="predicted"/>
<gene>
    <name evidence="3" type="ORF">C1I60_08595</name>
</gene>
<comment type="caution">
    <text evidence="3">The sequence shown here is derived from an EMBL/GenBank/DDBJ whole genome shotgun (WGS) entry which is preliminary data.</text>
</comment>
<dbReference type="SUPFAM" id="SSF63817">
    <property type="entry name" value="Sortase"/>
    <property type="match status" value="1"/>
</dbReference>
<evidence type="ECO:0000256" key="2">
    <source>
        <dbReference type="PIRSR" id="PIRSR605754-1"/>
    </source>
</evidence>
<sequence length="208" mass="23075">MRKLSYLFIALGILIILFPKANEWNEDRKQSELLKEAEVLNPSIIDGYKRLSSKLAENTGTETTRGPSVPANEPDPKQLPIATISINRIDLKLPVLEGATRDNMRHASVHMSETAALGQTGNAAIAAHRARTAGRLFNRLNEVKIGDKIMINTKGEQYSYTVYKISIVAPTDVSVLKSFENQKLLTLITCDPLVNPTHRLIVQARQST</sequence>
<dbReference type="InterPro" id="IPR023365">
    <property type="entry name" value="Sortase_dom-sf"/>
</dbReference>
<evidence type="ECO:0000256" key="1">
    <source>
        <dbReference type="ARBA" id="ARBA00022801"/>
    </source>
</evidence>
<dbReference type="Pfam" id="PF04203">
    <property type="entry name" value="Sortase"/>
    <property type="match status" value="1"/>
</dbReference>
<keyword evidence="1" id="KW-0378">Hydrolase</keyword>